<evidence type="ECO:0000313" key="1">
    <source>
        <dbReference type="EMBL" id="MBU3066931.1"/>
    </source>
</evidence>
<name>A0ABS6BB00_9NOCA</name>
<dbReference type="InterPro" id="IPR011008">
    <property type="entry name" value="Dimeric_a/b-barrel"/>
</dbReference>
<protein>
    <submittedName>
        <fullName evidence="1">L-rhamnose mutarotase</fullName>
    </submittedName>
</protein>
<dbReference type="RefSeq" id="WP_215923005.1">
    <property type="nucleotide sequence ID" value="NZ_JAHKNI010000017.1"/>
</dbReference>
<comment type="caution">
    <text evidence="1">The sequence shown here is derived from an EMBL/GenBank/DDBJ whole genome shotgun (WGS) entry which is preliminary data.</text>
</comment>
<sequence length="108" mass="11999">MRIALHTRIKSGAETEYEAAHREVPPELVAAIRAAGATDWTIWRSGLDLFHVIDCESYELLLERLADLPVNIAWQARMGGYLDVPHDYSDGNAGLPVVWELNPAESGK</sequence>
<dbReference type="SUPFAM" id="SSF54909">
    <property type="entry name" value="Dimeric alpha+beta barrel"/>
    <property type="match status" value="1"/>
</dbReference>
<gene>
    <name evidence="1" type="ORF">KO481_36095</name>
</gene>
<dbReference type="InterPro" id="IPR008000">
    <property type="entry name" value="Rham/fucose_mutarotase"/>
</dbReference>
<accession>A0ABS6BB00</accession>
<dbReference type="Proteomes" id="UP000733379">
    <property type="component" value="Unassembled WGS sequence"/>
</dbReference>
<keyword evidence="2" id="KW-1185">Reference proteome</keyword>
<reference evidence="1 2" key="1">
    <citation type="submission" date="2021-06" db="EMBL/GenBank/DDBJ databases">
        <title>Actinomycetes sequencing.</title>
        <authorList>
            <person name="Shan Q."/>
        </authorList>
    </citation>
    <scope>NUCLEOTIDE SEQUENCE [LARGE SCALE GENOMIC DNA]</scope>
    <source>
        <strain evidence="1 2">NEAU-G5</strain>
    </source>
</reference>
<evidence type="ECO:0000313" key="2">
    <source>
        <dbReference type="Proteomes" id="UP000733379"/>
    </source>
</evidence>
<organism evidence="1 2">
    <name type="scientific">Nocardia albiluteola</name>
    <dbReference type="NCBI Taxonomy" id="2842303"/>
    <lineage>
        <taxon>Bacteria</taxon>
        <taxon>Bacillati</taxon>
        <taxon>Actinomycetota</taxon>
        <taxon>Actinomycetes</taxon>
        <taxon>Mycobacteriales</taxon>
        <taxon>Nocardiaceae</taxon>
        <taxon>Nocardia</taxon>
    </lineage>
</organism>
<dbReference type="Gene3D" id="3.30.70.100">
    <property type="match status" value="1"/>
</dbReference>
<dbReference type="Pfam" id="PF05336">
    <property type="entry name" value="rhaM"/>
    <property type="match status" value="1"/>
</dbReference>
<dbReference type="EMBL" id="JAHKNI010000017">
    <property type="protein sequence ID" value="MBU3066931.1"/>
    <property type="molecule type" value="Genomic_DNA"/>
</dbReference>
<proteinExistence type="predicted"/>